<keyword evidence="3" id="KW-1185">Reference proteome</keyword>
<comment type="caution">
    <text evidence="2">The sequence shown here is derived from an EMBL/GenBank/DDBJ whole genome shotgun (WGS) entry which is preliminary data.</text>
</comment>
<name>A0ABS4XS38_GLUPR</name>
<reference evidence="2 3" key="1">
    <citation type="submission" date="2021-03" db="EMBL/GenBank/DDBJ databases">
        <title>Sequencing the genomes of 1000 actinobacteria strains.</title>
        <authorList>
            <person name="Klenk H.-P."/>
        </authorList>
    </citation>
    <scope>NUCLEOTIDE SEQUENCE [LARGE SCALE GENOMIC DNA]</scope>
    <source>
        <strain evidence="2 3">DSM 20168</strain>
    </source>
</reference>
<dbReference type="Proteomes" id="UP001195422">
    <property type="component" value="Unassembled WGS sequence"/>
</dbReference>
<dbReference type="EMBL" id="JAGIOJ010000001">
    <property type="protein sequence ID" value="MBP2399321.1"/>
    <property type="molecule type" value="Genomic_DNA"/>
</dbReference>
<evidence type="ECO:0000256" key="1">
    <source>
        <dbReference type="SAM" id="MobiDB-lite"/>
    </source>
</evidence>
<feature type="region of interest" description="Disordered" evidence="1">
    <location>
        <begin position="181"/>
        <end position="200"/>
    </location>
</feature>
<dbReference type="Gene3D" id="3.40.630.30">
    <property type="match status" value="1"/>
</dbReference>
<evidence type="ECO:0000313" key="3">
    <source>
        <dbReference type="Proteomes" id="UP001195422"/>
    </source>
</evidence>
<accession>A0ABS4XS38</accession>
<evidence type="ECO:0008006" key="4">
    <source>
        <dbReference type="Google" id="ProtNLM"/>
    </source>
</evidence>
<dbReference type="InterPro" id="IPR016181">
    <property type="entry name" value="Acyl_CoA_acyltransferase"/>
</dbReference>
<dbReference type="SUPFAM" id="SSF55729">
    <property type="entry name" value="Acyl-CoA N-acyltransferases (Nat)"/>
    <property type="match status" value="1"/>
</dbReference>
<gene>
    <name evidence="2" type="ORF">JOF39_002402</name>
</gene>
<sequence>MPYIRHKTNLVYVLNSSVTLECHALEGYEISQLDNASVRFFFAREDIDQWRLKSYLRSLDKGCYGFVAHQDSAWAATHWIAPPGSGFPTHLPANISRDKFWCFNEHTRVEHRRRGLWSALKNVGISYVRDQFSDEVSVFSDTDLSNVASRRAHETFGFKPMGLVHTQSFRIPKVSTITHGKWDRAAKHPVTNKGTNGNAS</sequence>
<evidence type="ECO:0000313" key="2">
    <source>
        <dbReference type="EMBL" id="MBP2399321.1"/>
    </source>
</evidence>
<protein>
    <recommendedName>
        <fullName evidence="4">GNAT family N-acetyltransferase</fullName>
    </recommendedName>
</protein>
<proteinExistence type="predicted"/>
<organism evidence="2 3">
    <name type="scientific">Glutamicibacter protophormiae</name>
    <name type="common">Brevibacterium protophormiae</name>
    <dbReference type="NCBI Taxonomy" id="37930"/>
    <lineage>
        <taxon>Bacteria</taxon>
        <taxon>Bacillati</taxon>
        <taxon>Actinomycetota</taxon>
        <taxon>Actinomycetes</taxon>
        <taxon>Micrococcales</taxon>
        <taxon>Micrococcaceae</taxon>
        <taxon>Glutamicibacter</taxon>
    </lineage>
</organism>